<reference evidence="2" key="1">
    <citation type="journal article" date="2017" name="Cell">
        <title>Insights into land plant evolution garnered from the Marchantia polymorpha genome.</title>
        <authorList>
            <person name="Bowman J.L."/>
            <person name="Kohchi T."/>
            <person name="Yamato K.T."/>
            <person name="Jenkins J."/>
            <person name="Shu S."/>
            <person name="Ishizaki K."/>
            <person name="Yamaoka S."/>
            <person name="Nishihama R."/>
            <person name="Nakamura Y."/>
            <person name="Berger F."/>
            <person name="Adam C."/>
            <person name="Aki S.S."/>
            <person name="Althoff F."/>
            <person name="Araki T."/>
            <person name="Arteaga-Vazquez M.A."/>
            <person name="Balasubrmanian S."/>
            <person name="Barry K."/>
            <person name="Bauer D."/>
            <person name="Boehm C.R."/>
            <person name="Briginshaw L."/>
            <person name="Caballero-Perez J."/>
            <person name="Catarino B."/>
            <person name="Chen F."/>
            <person name="Chiyoda S."/>
            <person name="Chovatia M."/>
            <person name="Davies K.M."/>
            <person name="Delmans M."/>
            <person name="Demura T."/>
            <person name="Dierschke T."/>
            <person name="Dolan L."/>
            <person name="Dorantes-Acosta A.E."/>
            <person name="Eklund D.M."/>
            <person name="Florent S.N."/>
            <person name="Flores-Sandoval E."/>
            <person name="Fujiyama A."/>
            <person name="Fukuzawa H."/>
            <person name="Galik B."/>
            <person name="Grimanelli D."/>
            <person name="Grimwood J."/>
            <person name="Grossniklaus U."/>
            <person name="Hamada T."/>
            <person name="Haseloff J."/>
            <person name="Hetherington A.J."/>
            <person name="Higo A."/>
            <person name="Hirakawa Y."/>
            <person name="Hundley H.N."/>
            <person name="Ikeda Y."/>
            <person name="Inoue K."/>
            <person name="Inoue S.I."/>
            <person name="Ishida S."/>
            <person name="Jia Q."/>
            <person name="Kakita M."/>
            <person name="Kanazawa T."/>
            <person name="Kawai Y."/>
            <person name="Kawashima T."/>
            <person name="Kennedy M."/>
            <person name="Kinose K."/>
            <person name="Kinoshita T."/>
            <person name="Kohara Y."/>
            <person name="Koide E."/>
            <person name="Komatsu K."/>
            <person name="Kopischke S."/>
            <person name="Kubo M."/>
            <person name="Kyozuka J."/>
            <person name="Lagercrantz U."/>
            <person name="Lin S.S."/>
            <person name="Lindquist E."/>
            <person name="Lipzen A.M."/>
            <person name="Lu C.W."/>
            <person name="De Luna E."/>
            <person name="Martienssen R.A."/>
            <person name="Minamino N."/>
            <person name="Mizutani M."/>
            <person name="Mizutani M."/>
            <person name="Mochizuki N."/>
            <person name="Monte I."/>
            <person name="Mosher R."/>
            <person name="Nagasaki H."/>
            <person name="Nakagami H."/>
            <person name="Naramoto S."/>
            <person name="Nishitani K."/>
            <person name="Ohtani M."/>
            <person name="Okamoto T."/>
            <person name="Okumura M."/>
            <person name="Phillips J."/>
            <person name="Pollak B."/>
            <person name="Reinders A."/>
            <person name="Rovekamp M."/>
            <person name="Sano R."/>
            <person name="Sawa S."/>
            <person name="Schmid M.W."/>
            <person name="Shirakawa M."/>
            <person name="Solano R."/>
            <person name="Spunde A."/>
            <person name="Suetsugu N."/>
            <person name="Sugano S."/>
            <person name="Sugiyama A."/>
            <person name="Sun R."/>
            <person name="Suzuki Y."/>
            <person name="Takenaka M."/>
            <person name="Takezawa D."/>
            <person name="Tomogane H."/>
            <person name="Tsuzuki M."/>
            <person name="Ueda T."/>
            <person name="Umeda M."/>
            <person name="Ward J.M."/>
            <person name="Watanabe Y."/>
            <person name="Yazaki K."/>
            <person name="Yokoyama R."/>
            <person name="Yoshitake Y."/>
            <person name="Yotsui I."/>
            <person name="Zachgo S."/>
            <person name="Schmutz J."/>
        </authorList>
    </citation>
    <scope>NUCLEOTIDE SEQUENCE [LARGE SCALE GENOMIC DNA]</scope>
    <source>
        <strain evidence="2">Tak-1</strain>
    </source>
</reference>
<protein>
    <submittedName>
        <fullName evidence="1">Uncharacterized protein</fullName>
    </submittedName>
</protein>
<dbReference type="Proteomes" id="UP000244005">
    <property type="component" value="Unassembled WGS sequence"/>
</dbReference>
<dbReference type="Gramene" id="Mp4g04880.1">
    <property type="protein sequence ID" value="Mp4g04880.1.cds"/>
    <property type="gene ID" value="Mp4g04880"/>
</dbReference>
<proteinExistence type="predicted"/>
<organism evidence="1 2">
    <name type="scientific">Marchantia polymorpha</name>
    <name type="common">Common liverwort</name>
    <name type="synonym">Marchantia aquatica</name>
    <dbReference type="NCBI Taxonomy" id="3197"/>
    <lineage>
        <taxon>Eukaryota</taxon>
        <taxon>Viridiplantae</taxon>
        <taxon>Streptophyta</taxon>
        <taxon>Embryophyta</taxon>
        <taxon>Marchantiophyta</taxon>
        <taxon>Marchantiopsida</taxon>
        <taxon>Marchantiidae</taxon>
        <taxon>Marchantiales</taxon>
        <taxon>Marchantiaceae</taxon>
        <taxon>Marchantia</taxon>
    </lineage>
</organism>
<keyword evidence="2" id="KW-1185">Reference proteome</keyword>
<name>A0A2R6W561_MARPO</name>
<gene>
    <name evidence="1" type="ORF">MARPO_0150s0012</name>
</gene>
<evidence type="ECO:0000313" key="2">
    <source>
        <dbReference type="Proteomes" id="UP000244005"/>
    </source>
</evidence>
<accession>A0A2R6W561</accession>
<evidence type="ECO:0000313" key="1">
    <source>
        <dbReference type="EMBL" id="PTQ28989.1"/>
    </source>
</evidence>
<sequence>MIVRIRDLRDLCAVPLAGLQNHNVDEKISVEVPSIQKAARTCGAWKADAHLFKFGLITSAVHTYEVLYCTANECRPFKITFTVVA</sequence>
<dbReference type="EMBL" id="KZ772820">
    <property type="protein sequence ID" value="PTQ28989.1"/>
    <property type="molecule type" value="Genomic_DNA"/>
</dbReference>
<dbReference type="AlphaFoldDB" id="A0A2R6W561"/>